<evidence type="ECO:0000313" key="3">
    <source>
        <dbReference type="Proteomes" id="UP001057134"/>
    </source>
</evidence>
<keyword evidence="1" id="KW-0812">Transmembrane</keyword>
<evidence type="ECO:0000256" key="1">
    <source>
        <dbReference type="SAM" id="Phobius"/>
    </source>
</evidence>
<dbReference type="EMBL" id="CP027059">
    <property type="protein sequence ID" value="UQZ85158.1"/>
    <property type="molecule type" value="Genomic_DNA"/>
</dbReference>
<organism evidence="2 3">
    <name type="scientific">Paenibacillus konkukensis</name>
    <dbReference type="NCBI Taxonomy" id="2020716"/>
    <lineage>
        <taxon>Bacteria</taxon>
        <taxon>Bacillati</taxon>
        <taxon>Bacillota</taxon>
        <taxon>Bacilli</taxon>
        <taxon>Bacillales</taxon>
        <taxon>Paenibacillaceae</taxon>
        <taxon>Paenibacillus</taxon>
    </lineage>
</organism>
<keyword evidence="1" id="KW-0472">Membrane</keyword>
<accession>A0ABY4RSS4</accession>
<reference evidence="2" key="2">
    <citation type="journal article" date="2021" name="J Anim Sci Technol">
        <title>Complete genome sequence of Paenibacillus konkukensis sp. nov. SK3146 as a potential probiotic strain.</title>
        <authorList>
            <person name="Jung H.I."/>
            <person name="Park S."/>
            <person name="Niu K.M."/>
            <person name="Lee S.W."/>
            <person name="Kothari D."/>
            <person name="Yi K.J."/>
            <person name="Kim S.K."/>
        </authorList>
    </citation>
    <scope>NUCLEOTIDE SEQUENCE</scope>
    <source>
        <strain evidence="2">SK3146</strain>
    </source>
</reference>
<proteinExistence type="predicted"/>
<reference evidence="2" key="1">
    <citation type="submission" date="2018-02" db="EMBL/GenBank/DDBJ databases">
        <authorList>
            <person name="Kim S.-K."/>
            <person name="Jung H.-I."/>
            <person name="Lee S.-W."/>
        </authorList>
    </citation>
    <scope>NUCLEOTIDE SEQUENCE</scope>
    <source>
        <strain evidence="2">SK3146</strain>
    </source>
</reference>
<keyword evidence="3" id="KW-1185">Reference proteome</keyword>
<gene>
    <name evidence="2" type="ORF">SK3146_04441</name>
</gene>
<sequence>MRYVKSFLQGFFYSFIAIAALPILLVQSLIDL</sequence>
<protein>
    <submittedName>
        <fullName evidence="2">Uncharacterized protein</fullName>
    </submittedName>
</protein>
<feature type="transmembrane region" description="Helical" evidence="1">
    <location>
        <begin position="12"/>
        <end position="30"/>
    </location>
</feature>
<evidence type="ECO:0000313" key="2">
    <source>
        <dbReference type="EMBL" id="UQZ85158.1"/>
    </source>
</evidence>
<name>A0ABY4RSS4_9BACL</name>
<keyword evidence="1" id="KW-1133">Transmembrane helix</keyword>
<dbReference type="Proteomes" id="UP001057134">
    <property type="component" value="Chromosome"/>
</dbReference>